<name>A0ABQ9GQN4_9NEOP</name>
<evidence type="ECO:0000313" key="1">
    <source>
        <dbReference type="EMBL" id="KAJ8874331.1"/>
    </source>
</evidence>
<evidence type="ECO:0000313" key="2">
    <source>
        <dbReference type="Proteomes" id="UP001159363"/>
    </source>
</evidence>
<dbReference type="Proteomes" id="UP001159363">
    <property type="component" value="Chromosome 9"/>
</dbReference>
<accession>A0ABQ9GQN4</accession>
<keyword evidence="2" id="KW-1185">Reference proteome</keyword>
<gene>
    <name evidence="1" type="ORF">PR048_025177</name>
</gene>
<protein>
    <submittedName>
        <fullName evidence="1">Uncharacterized protein</fullName>
    </submittedName>
</protein>
<comment type="caution">
    <text evidence="1">The sequence shown here is derived from an EMBL/GenBank/DDBJ whole genome shotgun (WGS) entry which is preliminary data.</text>
</comment>
<reference evidence="1 2" key="1">
    <citation type="submission" date="2023-02" db="EMBL/GenBank/DDBJ databases">
        <title>LHISI_Scaffold_Assembly.</title>
        <authorList>
            <person name="Stuart O.P."/>
            <person name="Cleave R."/>
            <person name="Magrath M.J.L."/>
            <person name="Mikheyev A.S."/>
        </authorList>
    </citation>
    <scope>NUCLEOTIDE SEQUENCE [LARGE SCALE GENOMIC DNA]</scope>
    <source>
        <strain evidence="1">Daus_M_001</strain>
        <tissue evidence="1">Leg muscle</tissue>
    </source>
</reference>
<sequence length="88" mass="10081">MHHRKCDAAFQCLKKIAFHHLCQKVALAVLLSIYKKQISCYNFGVHINDTSDGIMCVWHEGQASRGGNEIASYLFRAINNLHITHKRE</sequence>
<dbReference type="EMBL" id="JARBHB010000010">
    <property type="protein sequence ID" value="KAJ8874331.1"/>
    <property type="molecule type" value="Genomic_DNA"/>
</dbReference>
<organism evidence="1 2">
    <name type="scientific">Dryococelus australis</name>
    <dbReference type="NCBI Taxonomy" id="614101"/>
    <lineage>
        <taxon>Eukaryota</taxon>
        <taxon>Metazoa</taxon>
        <taxon>Ecdysozoa</taxon>
        <taxon>Arthropoda</taxon>
        <taxon>Hexapoda</taxon>
        <taxon>Insecta</taxon>
        <taxon>Pterygota</taxon>
        <taxon>Neoptera</taxon>
        <taxon>Polyneoptera</taxon>
        <taxon>Phasmatodea</taxon>
        <taxon>Verophasmatodea</taxon>
        <taxon>Anareolatae</taxon>
        <taxon>Phasmatidae</taxon>
        <taxon>Eurycanthinae</taxon>
        <taxon>Dryococelus</taxon>
    </lineage>
</organism>
<proteinExistence type="predicted"/>